<organism evidence="2 3">
    <name type="scientific">Helianthus annuus</name>
    <name type="common">Common sunflower</name>
    <dbReference type="NCBI Taxonomy" id="4232"/>
    <lineage>
        <taxon>Eukaryota</taxon>
        <taxon>Viridiplantae</taxon>
        <taxon>Streptophyta</taxon>
        <taxon>Embryophyta</taxon>
        <taxon>Tracheophyta</taxon>
        <taxon>Spermatophyta</taxon>
        <taxon>Magnoliopsida</taxon>
        <taxon>eudicotyledons</taxon>
        <taxon>Gunneridae</taxon>
        <taxon>Pentapetalae</taxon>
        <taxon>asterids</taxon>
        <taxon>campanulids</taxon>
        <taxon>Asterales</taxon>
        <taxon>Asteraceae</taxon>
        <taxon>Asteroideae</taxon>
        <taxon>Heliantheae alliance</taxon>
        <taxon>Heliantheae</taxon>
        <taxon>Helianthus</taxon>
    </lineage>
</organism>
<accession>A0A9K3J2C9</accession>
<evidence type="ECO:0000259" key="1">
    <source>
        <dbReference type="Pfam" id="PF13966"/>
    </source>
</evidence>
<dbReference type="Proteomes" id="UP000215914">
    <property type="component" value="Unassembled WGS sequence"/>
</dbReference>
<keyword evidence="2" id="KW-0808">Transferase</keyword>
<dbReference type="EMBL" id="MNCJ02000320">
    <property type="protein sequence ID" value="KAF5807493.1"/>
    <property type="molecule type" value="Genomic_DNA"/>
</dbReference>
<keyword evidence="3" id="KW-1185">Reference proteome</keyword>
<proteinExistence type="predicted"/>
<protein>
    <submittedName>
        <fullName evidence="2">Reverse transcriptase zinc-binding domain-containing protein</fullName>
    </submittedName>
</protein>
<evidence type="ECO:0000313" key="3">
    <source>
        <dbReference type="Proteomes" id="UP000215914"/>
    </source>
</evidence>
<dbReference type="GO" id="GO:0003964">
    <property type="term" value="F:RNA-directed DNA polymerase activity"/>
    <property type="evidence" value="ECO:0007669"/>
    <property type="project" value="UniProtKB-KW"/>
</dbReference>
<gene>
    <name evidence="2" type="ORF">HanXRQr2_Chr05g0234321</name>
</gene>
<name>A0A9K3J2C9_HELAN</name>
<keyword evidence="2" id="KW-0695">RNA-directed DNA polymerase</keyword>
<dbReference type="AlphaFoldDB" id="A0A9K3J2C9"/>
<reference evidence="2" key="1">
    <citation type="journal article" date="2017" name="Nature">
        <title>The sunflower genome provides insights into oil metabolism, flowering and Asterid evolution.</title>
        <authorList>
            <person name="Badouin H."/>
            <person name="Gouzy J."/>
            <person name="Grassa C.J."/>
            <person name="Murat F."/>
            <person name="Staton S.E."/>
            <person name="Cottret L."/>
            <person name="Lelandais-Briere C."/>
            <person name="Owens G.L."/>
            <person name="Carrere S."/>
            <person name="Mayjonade B."/>
            <person name="Legrand L."/>
            <person name="Gill N."/>
            <person name="Kane N.C."/>
            <person name="Bowers J.E."/>
            <person name="Hubner S."/>
            <person name="Bellec A."/>
            <person name="Berard A."/>
            <person name="Berges H."/>
            <person name="Blanchet N."/>
            <person name="Boniface M.C."/>
            <person name="Brunel D."/>
            <person name="Catrice O."/>
            <person name="Chaidir N."/>
            <person name="Claudel C."/>
            <person name="Donnadieu C."/>
            <person name="Faraut T."/>
            <person name="Fievet G."/>
            <person name="Helmstetter N."/>
            <person name="King M."/>
            <person name="Knapp S.J."/>
            <person name="Lai Z."/>
            <person name="Le Paslier M.C."/>
            <person name="Lippi Y."/>
            <person name="Lorenzon L."/>
            <person name="Mandel J.R."/>
            <person name="Marage G."/>
            <person name="Marchand G."/>
            <person name="Marquand E."/>
            <person name="Bret-Mestries E."/>
            <person name="Morien E."/>
            <person name="Nambeesan S."/>
            <person name="Nguyen T."/>
            <person name="Pegot-Espagnet P."/>
            <person name="Pouilly N."/>
            <person name="Raftis F."/>
            <person name="Sallet E."/>
            <person name="Schiex T."/>
            <person name="Thomas J."/>
            <person name="Vandecasteele C."/>
            <person name="Vares D."/>
            <person name="Vear F."/>
            <person name="Vautrin S."/>
            <person name="Crespi M."/>
            <person name="Mangin B."/>
            <person name="Burke J.M."/>
            <person name="Salse J."/>
            <person name="Munos S."/>
            <person name="Vincourt P."/>
            <person name="Rieseberg L.H."/>
            <person name="Langlade N.B."/>
        </authorList>
    </citation>
    <scope>NUCLEOTIDE SEQUENCE</scope>
    <source>
        <tissue evidence="2">Leaves</tissue>
    </source>
</reference>
<evidence type="ECO:0000313" key="2">
    <source>
        <dbReference type="EMBL" id="KAF5807493.1"/>
    </source>
</evidence>
<feature type="domain" description="Reverse transcriptase zinc-binding" evidence="1">
    <location>
        <begin position="75"/>
        <end position="160"/>
    </location>
</feature>
<keyword evidence="2" id="KW-0548">Nucleotidyltransferase</keyword>
<comment type="caution">
    <text evidence="2">The sequence shown here is derived from an EMBL/GenBank/DDBJ whole genome shotgun (WGS) entry which is preliminary data.</text>
</comment>
<reference evidence="2" key="2">
    <citation type="submission" date="2020-06" db="EMBL/GenBank/DDBJ databases">
        <title>Helianthus annuus Genome sequencing and assembly Release 2.</title>
        <authorList>
            <person name="Gouzy J."/>
            <person name="Langlade N."/>
            <person name="Munos S."/>
        </authorList>
    </citation>
    <scope>NUCLEOTIDE SEQUENCE</scope>
    <source>
        <tissue evidence="2">Leaves</tissue>
    </source>
</reference>
<dbReference type="Pfam" id="PF13966">
    <property type="entry name" value="zf-RVT"/>
    <property type="match status" value="1"/>
</dbReference>
<dbReference type="InterPro" id="IPR026960">
    <property type="entry name" value="RVT-Znf"/>
</dbReference>
<sequence>MFPLLFQIESNKRCWIRERYNSTTQAFSDFWEWNKPPSSAPELAGWRDLTAMLDNVSLSNSRDRWEWIGGDSVDFSVKAVKEFLKSEEDYSSHFVFKWSKWVPKKCNILLWRAEMGMIATVDALVKRNFYNGSDLCSLCEDDAESAKHIFYSCSVALSLWYLISRWCRINPIYAFSIRDLSIHEYSGLEKNAKEVLQGIIMMGC</sequence>
<dbReference type="Gramene" id="mRNA:HanXRQr2_Chr05g0234321">
    <property type="protein sequence ID" value="CDS:HanXRQr2_Chr05g0234321.1"/>
    <property type="gene ID" value="HanXRQr2_Chr05g0234321"/>
</dbReference>